<protein>
    <submittedName>
        <fullName evidence="1">3-oxoacyl-ACP synthase</fullName>
    </submittedName>
</protein>
<name>A0A5N6A1E4_9ACTN</name>
<dbReference type="Gene3D" id="3.40.47.10">
    <property type="match status" value="2"/>
</dbReference>
<organism evidence="1 2">
    <name type="scientific">Streptomyces mimosae</name>
    <dbReference type="NCBI Taxonomy" id="2586635"/>
    <lineage>
        <taxon>Bacteria</taxon>
        <taxon>Bacillati</taxon>
        <taxon>Actinomycetota</taxon>
        <taxon>Actinomycetes</taxon>
        <taxon>Kitasatosporales</taxon>
        <taxon>Streptomycetaceae</taxon>
        <taxon>Streptomyces</taxon>
    </lineage>
</organism>
<dbReference type="OrthoDB" id="7055207at2"/>
<dbReference type="SUPFAM" id="SSF53901">
    <property type="entry name" value="Thiolase-like"/>
    <property type="match status" value="2"/>
</dbReference>
<evidence type="ECO:0000313" key="1">
    <source>
        <dbReference type="EMBL" id="KAB8162285.1"/>
    </source>
</evidence>
<dbReference type="GO" id="GO:0044550">
    <property type="term" value="P:secondary metabolite biosynthetic process"/>
    <property type="evidence" value="ECO:0007669"/>
    <property type="project" value="TreeGrafter"/>
</dbReference>
<dbReference type="AlphaFoldDB" id="A0A5N6A1E4"/>
<comment type="caution">
    <text evidence="1">The sequence shown here is derived from an EMBL/GenBank/DDBJ whole genome shotgun (WGS) entry which is preliminary data.</text>
</comment>
<gene>
    <name evidence="1" type="ORF">FH607_022640</name>
</gene>
<accession>A0A5N6A1E4</accession>
<proteinExistence type="predicted"/>
<dbReference type="InterPro" id="IPR016039">
    <property type="entry name" value="Thiolase-like"/>
</dbReference>
<keyword evidence="2" id="KW-1185">Reference proteome</keyword>
<dbReference type="PANTHER" id="PTHR34069:SF2">
    <property type="entry name" value="BETA-KETOACYL-[ACYL-CARRIER-PROTEIN] SYNTHASE III"/>
    <property type="match status" value="1"/>
</dbReference>
<dbReference type="GO" id="GO:0016747">
    <property type="term" value="F:acyltransferase activity, transferring groups other than amino-acyl groups"/>
    <property type="evidence" value="ECO:0007669"/>
    <property type="project" value="UniProtKB-ARBA"/>
</dbReference>
<dbReference type="EMBL" id="VDLY02000015">
    <property type="protein sequence ID" value="KAB8162285.1"/>
    <property type="molecule type" value="Genomic_DNA"/>
</dbReference>
<evidence type="ECO:0000313" key="2">
    <source>
        <dbReference type="Proteomes" id="UP000314251"/>
    </source>
</evidence>
<dbReference type="PANTHER" id="PTHR34069">
    <property type="entry name" value="3-OXOACYL-[ACYL-CARRIER-PROTEIN] SYNTHASE 3"/>
    <property type="match status" value="1"/>
</dbReference>
<sequence>MSPRELPPLPAHLWLVPAQWLPPTVEKAADARADGRITEDEAESMGYDQLPCSLDESAPQLAVRAARRALERAGVRPGDVSAVLHAWTYYQGHDFWSPAHYVASAAGAESAVPMGVQQMCNGGAAALETAVHRLAADPGRGPVLTTTGDRFAPPGFDRWAGDYGVWYGDGGTAAVVGAAATRDLVPAGSLVLCALATRSDPQLEAAHRDRGAFHPAPHSRSAAVDTRRTKKAFLAARGRDWFLDRLRAQTAATLADALRQAGIDGDRPAPRSVLLPRLGRATARNVYGPAVATVTAAPPGDLGERTGHLGAGDLLSNLTELADDASPWCLERGEFGVVLSAGAGFTWSAAVVRRA</sequence>
<reference evidence="1" key="1">
    <citation type="submission" date="2019-10" db="EMBL/GenBank/DDBJ databases">
        <title>Nonomuraea sp. nov., isolated from Phyllanthus amarus.</title>
        <authorList>
            <person name="Klykleung N."/>
            <person name="Tanasupawat S."/>
        </authorList>
    </citation>
    <scope>NUCLEOTIDE SEQUENCE [LARGE SCALE GENOMIC DNA]</scope>
    <source>
        <strain evidence="1">3MP-10</strain>
    </source>
</reference>
<dbReference type="RefSeq" id="WP_139671662.1">
    <property type="nucleotide sequence ID" value="NZ_VDLY02000015.1"/>
</dbReference>
<dbReference type="Proteomes" id="UP000314251">
    <property type="component" value="Unassembled WGS sequence"/>
</dbReference>